<dbReference type="InterPro" id="IPR036322">
    <property type="entry name" value="WD40_repeat_dom_sf"/>
</dbReference>
<keyword evidence="11" id="KW-1185">Reference proteome</keyword>
<dbReference type="GO" id="GO:0005774">
    <property type="term" value="C:vacuolar membrane"/>
    <property type="evidence" value="ECO:0007669"/>
    <property type="project" value="UniProtKB-SubCell"/>
</dbReference>
<dbReference type="PANTHER" id="PTHR11227">
    <property type="entry name" value="WD-REPEAT PROTEIN INTERACTING WITH PHOSPHOINOSIDES WIPI -RELATED"/>
    <property type="match status" value="1"/>
</dbReference>
<evidence type="ECO:0000256" key="7">
    <source>
        <dbReference type="ARBA" id="ARBA00025740"/>
    </source>
</evidence>
<dbReference type="GO" id="GO:0015031">
    <property type="term" value="P:protein transport"/>
    <property type="evidence" value="ECO:0007669"/>
    <property type="project" value="UniProtKB-KW"/>
</dbReference>
<evidence type="ECO:0000256" key="1">
    <source>
        <dbReference type="ARBA" id="ARBA00004184"/>
    </source>
</evidence>
<dbReference type="AlphaFoldDB" id="A0A1E4T234"/>
<name>A0A1E4T234_9ASCO</name>
<keyword evidence="4" id="KW-0853">WD repeat</keyword>
<dbReference type="Pfam" id="PF21032">
    <property type="entry name" value="PROPPIN"/>
    <property type="match status" value="2"/>
</dbReference>
<dbReference type="Gene3D" id="2.130.10.10">
    <property type="entry name" value="YVTN repeat-like/Quinoprotein amine dehydrogenase"/>
    <property type="match status" value="1"/>
</dbReference>
<dbReference type="SUPFAM" id="SSF50978">
    <property type="entry name" value="WD40 repeat-like"/>
    <property type="match status" value="1"/>
</dbReference>
<keyword evidence="6" id="KW-0653">Protein transport</keyword>
<dbReference type="Proteomes" id="UP000094801">
    <property type="component" value="Unassembled WGS sequence"/>
</dbReference>
<dbReference type="InterPro" id="IPR015943">
    <property type="entry name" value="WD40/YVTN_repeat-like_dom_sf"/>
</dbReference>
<feature type="compositionally biased region" description="Low complexity" evidence="9">
    <location>
        <begin position="318"/>
        <end position="334"/>
    </location>
</feature>
<evidence type="ECO:0000256" key="8">
    <source>
        <dbReference type="ARBA" id="ARBA00037813"/>
    </source>
</evidence>
<comment type="similarity">
    <text evidence="7">Belongs to the WD repeat PROPPIN family.</text>
</comment>
<dbReference type="OrthoDB" id="1667587at2759"/>
<comment type="subcellular location">
    <subcellularLocation>
        <location evidence="1">Endomembrane system</location>
        <topology evidence="1">Peripheral membrane protein</topology>
    </subcellularLocation>
    <subcellularLocation>
        <location evidence="8">Vacuole membrane</location>
    </subcellularLocation>
</comment>
<dbReference type="EMBL" id="KV453851">
    <property type="protein sequence ID" value="ODV85819.1"/>
    <property type="molecule type" value="Genomic_DNA"/>
</dbReference>
<feature type="region of interest" description="Disordered" evidence="9">
    <location>
        <begin position="312"/>
        <end position="341"/>
    </location>
</feature>
<evidence type="ECO:0000256" key="3">
    <source>
        <dbReference type="ARBA" id="ARBA00022554"/>
    </source>
</evidence>
<feature type="region of interest" description="Disordered" evidence="9">
    <location>
        <begin position="165"/>
        <end position="186"/>
    </location>
</feature>
<gene>
    <name evidence="10" type="ORF">CANARDRAFT_7186</name>
</gene>
<dbReference type="GO" id="GO:0012505">
    <property type="term" value="C:endomembrane system"/>
    <property type="evidence" value="ECO:0007669"/>
    <property type="project" value="UniProtKB-SubCell"/>
</dbReference>
<sequence>MIQSNNVKSLAFNQDYSCLAVGFENSYKVYNCDPFGECFSKKDDGGAGLVEMLFSTSLIAIVGLGDKPAYSSRKLKIINTKRKSVICELTFPTSVLYVKLNRKRLVVFLMDQIFIYDVSCMKLLHSIEANTGSTQANGADHIIADLSSNDGSILAFLQSNSHLPSGNIRSTSSSGKSPTNGTSLNKDTVGISITQSGSSEDSPLVHSSGTVVLFDALNIQPLNVIECHKSPLQRITISKDGKLMATASIKGTIIRVFKTSDGKKVHEFRRGSYSATISCLSFNLDGTILACSSNTGTIHFFKLTGDKLGLQYESPEPTSNLDSSTTSGDDSNTLHNDTDMPHETIMTDEENLEINRLINTQMAKSAHSSSLFSPSSTRRSAESLKKFIWNQSKQYLPSQINSILEPKRHYAYVKLPVETESIVSIVDNSCTIVTFKGDFLIYDISSVTSTHGKKVSPNSSSGSASECALIKQYRLNEDP</sequence>
<organism evidence="10 11">
    <name type="scientific">[Candida] arabinofermentans NRRL YB-2248</name>
    <dbReference type="NCBI Taxonomy" id="983967"/>
    <lineage>
        <taxon>Eukaryota</taxon>
        <taxon>Fungi</taxon>
        <taxon>Dikarya</taxon>
        <taxon>Ascomycota</taxon>
        <taxon>Saccharomycotina</taxon>
        <taxon>Pichiomycetes</taxon>
        <taxon>Pichiales</taxon>
        <taxon>Pichiaceae</taxon>
        <taxon>Ogataea</taxon>
        <taxon>Ogataea/Candida clade</taxon>
    </lineage>
</organism>
<evidence type="ECO:0000313" key="11">
    <source>
        <dbReference type="Proteomes" id="UP000094801"/>
    </source>
</evidence>
<evidence type="ECO:0000313" key="10">
    <source>
        <dbReference type="EMBL" id="ODV85819.1"/>
    </source>
</evidence>
<protein>
    <recommendedName>
        <fullName evidence="12">Autophagy-related protein 18</fullName>
    </recommendedName>
</protein>
<dbReference type="InterPro" id="IPR001680">
    <property type="entry name" value="WD40_rpt"/>
</dbReference>
<evidence type="ECO:0000256" key="9">
    <source>
        <dbReference type="SAM" id="MobiDB-lite"/>
    </source>
</evidence>
<proteinExistence type="inferred from homology"/>
<dbReference type="SMART" id="SM00320">
    <property type="entry name" value="WD40"/>
    <property type="match status" value="2"/>
</dbReference>
<keyword evidence="2" id="KW-0813">Transport</keyword>
<evidence type="ECO:0000256" key="6">
    <source>
        <dbReference type="ARBA" id="ARBA00022927"/>
    </source>
</evidence>
<evidence type="ECO:0000256" key="4">
    <source>
        <dbReference type="ARBA" id="ARBA00022574"/>
    </source>
</evidence>
<dbReference type="InterPro" id="IPR048720">
    <property type="entry name" value="PROPPIN"/>
</dbReference>
<keyword evidence="5" id="KW-0677">Repeat</keyword>
<evidence type="ECO:0000256" key="5">
    <source>
        <dbReference type="ARBA" id="ARBA00022737"/>
    </source>
</evidence>
<reference evidence="11" key="1">
    <citation type="submission" date="2016-04" db="EMBL/GenBank/DDBJ databases">
        <title>Comparative genomics of biotechnologically important yeasts.</title>
        <authorList>
            <consortium name="DOE Joint Genome Institute"/>
            <person name="Riley R."/>
            <person name="Haridas S."/>
            <person name="Wolfe K.H."/>
            <person name="Lopes M.R."/>
            <person name="Hittinger C.T."/>
            <person name="Goker M."/>
            <person name="Salamov A."/>
            <person name="Wisecaver J."/>
            <person name="Long T.M."/>
            <person name="Aerts A.L."/>
            <person name="Barry K."/>
            <person name="Choi C."/>
            <person name="Clum A."/>
            <person name="Coughlan A.Y."/>
            <person name="Deshpande S."/>
            <person name="Douglass A.P."/>
            <person name="Hanson S.J."/>
            <person name="Klenk H.-P."/>
            <person name="Labutti K."/>
            <person name="Lapidus A."/>
            <person name="Lindquist E."/>
            <person name="Lipzen A."/>
            <person name="Meier-Kolthoff J.P."/>
            <person name="Ohm R.A."/>
            <person name="Otillar R.P."/>
            <person name="Pangilinan J."/>
            <person name="Peng Y."/>
            <person name="Rokas A."/>
            <person name="Rosa C.A."/>
            <person name="Scheuner C."/>
            <person name="Sibirny A.A."/>
            <person name="Slot J.C."/>
            <person name="Stielow J.B."/>
            <person name="Sun H."/>
            <person name="Kurtzman C.P."/>
            <person name="Blackwell M."/>
            <person name="Grigoriev I.V."/>
            <person name="Jeffries T.W."/>
        </authorList>
    </citation>
    <scope>NUCLEOTIDE SEQUENCE [LARGE SCALE GENOMIC DNA]</scope>
    <source>
        <strain evidence="11">NRRL YB-2248</strain>
    </source>
</reference>
<evidence type="ECO:0008006" key="12">
    <source>
        <dbReference type="Google" id="ProtNLM"/>
    </source>
</evidence>
<accession>A0A1E4T234</accession>
<keyword evidence="3" id="KW-0926">Vacuole</keyword>
<evidence type="ECO:0000256" key="2">
    <source>
        <dbReference type="ARBA" id="ARBA00022448"/>
    </source>
</evidence>
<dbReference type="STRING" id="983967.A0A1E4T234"/>